<dbReference type="SMART" id="SM00471">
    <property type="entry name" value="HDc"/>
    <property type="match status" value="1"/>
</dbReference>
<dbReference type="PANTHER" id="PTHR43155:SF2">
    <property type="entry name" value="CYCLIC DI-GMP PHOSPHODIESTERASE PA4108"/>
    <property type="match status" value="1"/>
</dbReference>
<dbReference type="InterPro" id="IPR001610">
    <property type="entry name" value="PAC"/>
</dbReference>
<dbReference type="SMART" id="SM00267">
    <property type="entry name" value="GGDEF"/>
    <property type="match status" value="1"/>
</dbReference>
<evidence type="ECO:0000313" key="5">
    <source>
        <dbReference type="EMBL" id="GAA0735908.1"/>
    </source>
</evidence>
<sequence length="724" mass="84719">MKENFYEFIINECPIGYAYYRIMLDTNNNPSDYEILDVNSKFEEYVGLKKKSLLGKKITEIFPDISKAEKDLIKIYGDIALNGGNREIEWFSNILKGLYNIKISSPKKNYFITYVTDIGDTEYDSQSFEDMNEKYKLLFENASESIVIIQDEKIQMFNPMLEKLTGYTKEELDTSFALYFIHPKDKEKAKNNHHTRLENKTFKSKQVYRLIRKDKKVIWIETNGVKIKWNGRPAVLNFITDITESKKAEDALKKSEEKYRLLTENTSDVIWIFNIHRNKFTYVSPSMYYLTGYKAEDVVNKTLENSISPKSLAIFKDTVEKNMKEFIKRPNSNKHYIMEIQLFGKNKSPIWTEVSINFRYNDKREIEILGVSRNIEERKKSEKEVTYLSYNDQLTGLYNRRFYEEKLKKLDREENLPLTLVMADLNGLKLTNDAFGHLVGDKLLKRFSKILKEKFRENDIIARTGGDEFVILLPKTSCQKAEKIVYRIKKSISKEKINNIVLSVSFGWATKTSVNQSVEKIYTQAEDNMYYKKLLESTSMKNQTIKLIIESLYRNNNIEQEHCERVSKLCKKMGIVLGLDSNKVEDLRLLGLLHDIGKIGVNERVLSKSEKLNRGEWLEIKRHPEIGYKILKSVNEFSHIAEYVLCHHERVDGKGYPRNLKGDEIPLQAKILSVVEAYDIMTSGYHYKLRLSEKQAINELKMNSNTQFDPKVTEVFIKEILSKK</sequence>
<comment type="caution">
    <text evidence="5">The sequence shown here is derived from an EMBL/GenBank/DDBJ whole genome shotgun (WGS) entry which is preliminary data.</text>
</comment>
<dbReference type="InterPro" id="IPR037522">
    <property type="entry name" value="HD_GYP_dom"/>
</dbReference>
<feature type="domain" description="GGDEF" evidence="3">
    <location>
        <begin position="416"/>
        <end position="549"/>
    </location>
</feature>
<gene>
    <name evidence="5" type="ORF">GCM10008906_10240</name>
</gene>
<dbReference type="Proteomes" id="UP001501510">
    <property type="component" value="Unassembled WGS sequence"/>
</dbReference>
<dbReference type="PROSITE" id="PS50887">
    <property type="entry name" value="GGDEF"/>
    <property type="match status" value="1"/>
</dbReference>
<dbReference type="SUPFAM" id="SSF55073">
    <property type="entry name" value="Nucleotide cyclase"/>
    <property type="match status" value="1"/>
</dbReference>
<feature type="domain" description="PAS" evidence="1">
    <location>
        <begin position="151"/>
        <end position="200"/>
    </location>
</feature>
<organism evidence="5 6">
    <name type="scientific">Clostridium oceanicum</name>
    <dbReference type="NCBI Taxonomy" id="1543"/>
    <lineage>
        <taxon>Bacteria</taxon>
        <taxon>Bacillati</taxon>
        <taxon>Bacillota</taxon>
        <taxon>Clostridia</taxon>
        <taxon>Eubacteriales</taxon>
        <taxon>Clostridiaceae</taxon>
        <taxon>Clostridium</taxon>
    </lineage>
</organism>
<feature type="domain" description="PAC" evidence="2">
    <location>
        <begin position="204"/>
        <end position="254"/>
    </location>
</feature>
<dbReference type="RefSeq" id="WP_343759505.1">
    <property type="nucleotide sequence ID" value="NZ_BAAACG010000006.1"/>
</dbReference>
<dbReference type="InterPro" id="IPR043128">
    <property type="entry name" value="Rev_trsase/Diguanyl_cyclase"/>
</dbReference>
<dbReference type="InterPro" id="IPR013655">
    <property type="entry name" value="PAS_fold_3"/>
</dbReference>
<dbReference type="PROSITE" id="PS51832">
    <property type="entry name" value="HD_GYP"/>
    <property type="match status" value="1"/>
</dbReference>
<dbReference type="Pfam" id="PF00990">
    <property type="entry name" value="GGDEF"/>
    <property type="match status" value="1"/>
</dbReference>
<dbReference type="NCBIfam" id="TIGR00229">
    <property type="entry name" value="sensory_box"/>
    <property type="match status" value="2"/>
</dbReference>
<dbReference type="SMART" id="SM00086">
    <property type="entry name" value="PAC"/>
    <property type="match status" value="2"/>
</dbReference>
<keyword evidence="6" id="KW-1185">Reference proteome</keyword>
<dbReference type="InterPro" id="IPR000014">
    <property type="entry name" value="PAS"/>
</dbReference>
<reference evidence="6" key="1">
    <citation type="journal article" date="2019" name="Int. J. Syst. Evol. Microbiol.">
        <title>The Global Catalogue of Microorganisms (GCM) 10K type strain sequencing project: providing services to taxonomists for standard genome sequencing and annotation.</title>
        <authorList>
            <consortium name="The Broad Institute Genomics Platform"/>
            <consortium name="The Broad Institute Genome Sequencing Center for Infectious Disease"/>
            <person name="Wu L."/>
            <person name="Ma J."/>
        </authorList>
    </citation>
    <scope>NUCLEOTIDE SEQUENCE [LARGE SCALE GENOMIC DNA]</scope>
    <source>
        <strain evidence="6">JCM 1407</strain>
    </source>
</reference>
<dbReference type="Gene3D" id="3.30.450.20">
    <property type="entry name" value="PAS domain"/>
    <property type="match status" value="3"/>
</dbReference>
<dbReference type="InterPro" id="IPR003607">
    <property type="entry name" value="HD/PDEase_dom"/>
</dbReference>
<dbReference type="CDD" id="cd00077">
    <property type="entry name" value="HDc"/>
    <property type="match status" value="1"/>
</dbReference>
<dbReference type="SUPFAM" id="SSF109604">
    <property type="entry name" value="HD-domain/PDEase-like"/>
    <property type="match status" value="1"/>
</dbReference>
<dbReference type="Pfam" id="PF08447">
    <property type="entry name" value="PAS_3"/>
    <property type="match status" value="1"/>
</dbReference>
<name>A0ABP3UQ33_9CLOT</name>
<dbReference type="InterPro" id="IPR000160">
    <property type="entry name" value="GGDEF_dom"/>
</dbReference>
<dbReference type="Pfam" id="PF13487">
    <property type="entry name" value="HD_5"/>
    <property type="match status" value="1"/>
</dbReference>
<dbReference type="PROSITE" id="PS50113">
    <property type="entry name" value="PAC"/>
    <property type="match status" value="2"/>
</dbReference>
<dbReference type="SUPFAM" id="SSF55785">
    <property type="entry name" value="PYP-like sensor domain (PAS domain)"/>
    <property type="match status" value="2"/>
</dbReference>
<dbReference type="InterPro" id="IPR000700">
    <property type="entry name" value="PAS-assoc_C"/>
</dbReference>
<dbReference type="EMBL" id="BAAACG010000006">
    <property type="protein sequence ID" value="GAA0735908.1"/>
    <property type="molecule type" value="Genomic_DNA"/>
</dbReference>
<evidence type="ECO:0000313" key="6">
    <source>
        <dbReference type="Proteomes" id="UP001501510"/>
    </source>
</evidence>
<evidence type="ECO:0000259" key="2">
    <source>
        <dbReference type="PROSITE" id="PS50113"/>
    </source>
</evidence>
<dbReference type="Gene3D" id="1.10.3210.10">
    <property type="entry name" value="Hypothetical protein af1432"/>
    <property type="match status" value="1"/>
</dbReference>
<dbReference type="CDD" id="cd01949">
    <property type="entry name" value="GGDEF"/>
    <property type="match status" value="1"/>
</dbReference>
<evidence type="ECO:0000259" key="3">
    <source>
        <dbReference type="PROSITE" id="PS50887"/>
    </source>
</evidence>
<dbReference type="SMART" id="SM00091">
    <property type="entry name" value="PAS"/>
    <property type="match status" value="3"/>
</dbReference>
<feature type="domain" description="HD-GYP" evidence="4">
    <location>
        <begin position="537"/>
        <end position="724"/>
    </location>
</feature>
<feature type="domain" description="PAC" evidence="2">
    <location>
        <begin position="336"/>
        <end position="387"/>
    </location>
</feature>
<protein>
    <submittedName>
        <fullName evidence="5">Diguanylate cyclase</fullName>
    </submittedName>
</protein>
<dbReference type="NCBIfam" id="TIGR00254">
    <property type="entry name" value="GGDEF"/>
    <property type="match status" value="1"/>
</dbReference>
<accession>A0ABP3UQ33</accession>
<evidence type="ECO:0000259" key="4">
    <source>
        <dbReference type="PROSITE" id="PS51832"/>
    </source>
</evidence>
<dbReference type="Pfam" id="PF00989">
    <property type="entry name" value="PAS"/>
    <property type="match status" value="1"/>
</dbReference>
<dbReference type="PROSITE" id="PS50112">
    <property type="entry name" value="PAS"/>
    <property type="match status" value="2"/>
</dbReference>
<dbReference type="InterPro" id="IPR035965">
    <property type="entry name" value="PAS-like_dom_sf"/>
</dbReference>
<dbReference type="InterPro" id="IPR029787">
    <property type="entry name" value="Nucleotide_cyclase"/>
</dbReference>
<dbReference type="Gene3D" id="3.30.70.270">
    <property type="match status" value="1"/>
</dbReference>
<feature type="domain" description="PAS" evidence="1">
    <location>
        <begin position="255"/>
        <end position="326"/>
    </location>
</feature>
<evidence type="ECO:0000259" key="1">
    <source>
        <dbReference type="PROSITE" id="PS50112"/>
    </source>
</evidence>
<dbReference type="InterPro" id="IPR013767">
    <property type="entry name" value="PAS_fold"/>
</dbReference>
<proteinExistence type="predicted"/>
<dbReference type="CDD" id="cd00130">
    <property type="entry name" value="PAS"/>
    <property type="match status" value="2"/>
</dbReference>
<dbReference type="PANTHER" id="PTHR43155">
    <property type="entry name" value="CYCLIC DI-GMP PHOSPHODIESTERASE PA4108-RELATED"/>
    <property type="match status" value="1"/>
</dbReference>
<dbReference type="Pfam" id="PF13426">
    <property type="entry name" value="PAS_9"/>
    <property type="match status" value="1"/>
</dbReference>